<proteinExistence type="predicted"/>
<sequence>MKASCPESSSDEVPASRSTCVFLPSRDHFPPGLDTACTHSTKFAKMHGFSATNASTLDCTPNLSHDCPPLPCNPWQRTFACVACRRRHDHVLPLSHFYHFLNSTSTTLLLRSSTSTDPRRVRISANPLAPIRLIKPYHRGMDSQCPYITSELDPLVADPTLSVLNSPYATQSGQRCFSRNSPKYIVIHQVEESLGNSATDPPSDLVTVHPSPRGPSECTFRVYDRLYGPFCTAPCAVPTTSLLMLAPNHNFP</sequence>
<evidence type="ECO:0000313" key="2">
    <source>
        <dbReference type="Proteomes" id="UP000784294"/>
    </source>
</evidence>
<comment type="caution">
    <text evidence="1">The sequence shown here is derived from an EMBL/GenBank/DDBJ whole genome shotgun (WGS) entry which is preliminary data.</text>
</comment>
<dbReference type="Proteomes" id="UP000784294">
    <property type="component" value="Unassembled WGS sequence"/>
</dbReference>
<dbReference type="EMBL" id="CAAALY010010159">
    <property type="protein sequence ID" value="VEL10868.1"/>
    <property type="molecule type" value="Genomic_DNA"/>
</dbReference>
<dbReference type="AlphaFoldDB" id="A0A448WG50"/>
<evidence type="ECO:0000313" key="1">
    <source>
        <dbReference type="EMBL" id="VEL10868.1"/>
    </source>
</evidence>
<gene>
    <name evidence="1" type="ORF">PXEA_LOCUS4308</name>
</gene>
<reference evidence="1" key="1">
    <citation type="submission" date="2018-11" db="EMBL/GenBank/DDBJ databases">
        <authorList>
            <consortium name="Pathogen Informatics"/>
        </authorList>
    </citation>
    <scope>NUCLEOTIDE SEQUENCE</scope>
</reference>
<accession>A0A448WG50</accession>
<organism evidence="1 2">
    <name type="scientific">Protopolystoma xenopodis</name>
    <dbReference type="NCBI Taxonomy" id="117903"/>
    <lineage>
        <taxon>Eukaryota</taxon>
        <taxon>Metazoa</taxon>
        <taxon>Spiralia</taxon>
        <taxon>Lophotrochozoa</taxon>
        <taxon>Platyhelminthes</taxon>
        <taxon>Monogenea</taxon>
        <taxon>Polyopisthocotylea</taxon>
        <taxon>Polystomatidea</taxon>
        <taxon>Polystomatidae</taxon>
        <taxon>Protopolystoma</taxon>
    </lineage>
</organism>
<keyword evidence="2" id="KW-1185">Reference proteome</keyword>
<protein>
    <submittedName>
        <fullName evidence="1">Uncharacterized protein</fullName>
    </submittedName>
</protein>
<name>A0A448WG50_9PLAT</name>